<dbReference type="OrthoDB" id="164032at2"/>
<reference evidence="4 5" key="1">
    <citation type="submission" date="2018-12" db="EMBL/GenBank/DDBJ databases">
        <title>Amycolatopsis eburnea sp. nov. actinomycete associate with arbuscular mycorrhiza fungal spore.</title>
        <authorList>
            <person name="Lumyong S."/>
            <person name="Chaiya L."/>
        </authorList>
    </citation>
    <scope>NUCLEOTIDE SEQUENCE [LARGE SCALE GENOMIC DNA]</scope>
    <source>
        <strain evidence="4 5">GLM-1</strain>
    </source>
</reference>
<proteinExistence type="predicted"/>
<protein>
    <submittedName>
        <fullName evidence="4">GNAT family N-acetyltransferase</fullName>
    </submittedName>
</protein>
<accession>A0A3R9FFQ7</accession>
<name>A0A3R9FFQ7_9PSEU</name>
<sequence length="146" mass="15855">MVEIVRATPDQAATLTALVLASSAYRGDYATILDGYEVTPAYVAANPTFTATDDGAILGFYALVAAELDLLFVADAAQGLGVGRRLIDHMRGEARTRGLRDIRVVAHPPALEFYLRMGARRTGTVPPNPPKVRWERPELRFAVPTC</sequence>
<dbReference type="InterPro" id="IPR000182">
    <property type="entry name" value="GNAT_dom"/>
</dbReference>
<feature type="domain" description="N-acetyltransferase" evidence="3">
    <location>
        <begin position="2"/>
        <end position="140"/>
    </location>
</feature>
<dbReference type="Gene3D" id="3.40.630.30">
    <property type="match status" value="1"/>
</dbReference>
<keyword evidence="5" id="KW-1185">Reference proteome</keyword>
<organism evidence="4 5">
    <name type="scientific">Amycolatopsis eburnea</name>
    <dbReference type="NCBI Taxonomy" id="2267691"/>
    <lineage>
        <taxon>Bacteria</taxon>
        <taxon>Bacillati</taxon>
        <taxon>Actinomycetota</taxon>
        <taxon>Actinomycetes</taxon>
        <taxon>Pseudonocardiales</taxon>
        <taxon>Pseudonocardiaceae</taxon>
        <taxon>Amycolatopsis</taxon>
    </lineage>
</organism>
<evidence type="ECO:0000313" key="5">
    <source>
        <dbReference type="Proteomes" id="UP000267081"/>
    </source>
</evidence>
<dbReference type="SUPFAM" id="SSF55729">
    <property type="entry name" value="Acyl-CoA N-acyltransferases (Nat)"/>
    <property type="match status" value="1"/>
</dbReference>
<dbReference type="GO" id="GO:0016747">
    <property type="term" value="F:acyltransferase activity, transferring groups other than amino-acyl groups"/>
    <property type="evidence" value="ECO:0007669"/>
    <property type="project" value="InterPro"/>
</dbReference>
<dbReference type="EMBL" id="RSEC01000009">
    <property type="protein sequence ID" value="RSD25344.1"/>
    <property type="molecule type" value="Genomic_DNA"/>
</dbReference>
<evidence type="ECO:0000259" key="3">
    <source>
        <dbReference type="PROSITE" id="PS51186"/>
    </source>
</evidence>
<dbReference type="PROSITE" id="PS51186">
    <property type="entry name" value="GNAT"/>
    <property type="match status" value="1"/>
</dbReference>
<dbReference type="PANTHER" id="PTHR43877">
    <property type="entry name" value="AMINOALKYLPHOSPHONATE N-ACETYLTRANSFERASE-RELATED-RELATED"/>
    <property type="match status" value="1"/>
</dbReference>
<keyword evidence="2" id="KW-0012">Acyltransferase</keyword>
<dbReference type="CDD" id="cd04301">
    <property type="entry name" value="NAT_SF"/>
    <property type="match status" value="1"/>
</dbReference>
<dbReference type="RefSeq" id="WP_125306079.1">
    <property type="nucleotide sequence ID" value="NZ_RSEC01000009.1"/>
</dbReference>
<gene>
    <name evidence="4" type="ORF">EIY87_02780</name>
</gene>
<dbReference type="AlphaFoldDB" id="A0A3R9FFQ7"/>
<dbReference type="InterPro" id="IPR050832">
    <property type="entry name" value="Bact_Acetyltransf"/>
</dbReference>
<dbReference type="Proteomes" id="UP000267081">
    <property type="component" value="Unassembled WGS sequence"/>
</dbReference>
<dbReference type="Pfam" id="PF13673">
    <property type="entry name" value="Acetyltransf_10"/>
    <property type="match status" value="1"/>
</dbReference>
<evidence type="ECO:0000256" key="1">
    <source>
        <dbReference type="ARBA" id="ARBA00022679"/>
    </source>
</evidence>
<dbReference type="PANTHER" id="PTHR43877:SF2">
    <property type="entry name" value="AMINOALKYLPHOSPHONATE N-ACETYLTRANSFERASE-RELATED"/>
    <property type="match status" value="1"/>
</dbReference>
<keyword evidence="1 4" id="KW-0808">Transferase</keyword>
<evidence type="ECO:0000256" key="2">
    <source>
        <dbReference type="ARBA" id="ARBA00023315"/>
    </source>
</evidence>
<comment type="caution">
    <text evidence="4">The sequence shown here is derived from an EMBL/GenBank/DDBJ whole genome shotgun (WGS) entry which is preliminary data.</text>
</comment>
<dbReference type="InterPro" id="IPR016181">
    <property type="entry name" value="Acyl_CoA_acyltransferase"/>
</dbReference>
<evidence type="ECO:0000313" key="4">
    <source>
        <dbReference type="EMBL" id="RSD25344.1"/>
    </source>
</evidence>